<evidence type="ECO:0000313" key="3">
    <source>
        <dbReference type="EMBL" id="QHI99427.1"/>
    </source>
</evidence>
<dbReference type="InterPro" id="IPR047202">
    <property type="entry name" value="Lipocalin_Blc-like_dom"/>
</dbReference>
<dbReference type="CDD" id="cd19438">
    <property type="entry name" value="lipocalin_Blc-like"/>
    <property type="match status" value="1"/>
</dbReference>
<dbReference type="SUPFAM" id="SSF50814">
    <property type="entry name" value="Lipocalins"/>
    <property type="match status" value="1"/>
</dbReference>
<dbReference type="PANTHER" id="PTHR10612:SF34">
    <property type="entry name" value="APOLIPOPROTEIN D"/>
    <property type="match status" value="1"/>
</dbReference>
<accession>A0A857J6U3</accession>
<feature type="domain" description="Lipocalin/cytosolic fatty-acid binding" evidence="2">
    <location>
        <begin position="49"/>
        <end position="195"/>
    </location>
</feature>
<dbReference type="InterPro" id="IPR000566">
    <property type="entry name" value="Lipocln_cytosolic_FA-bd_dom"/>
</dbReference>
<evidence type="ECO:0000259" key="2">
    <source>
        <dbReference type="Pfam" id="PF08212"/>
    </source>
</evidence>
<dbReference type="InterPro" id="IPR002446">
    <property type="entry name" value="Lipocalin_bac"/>
</dbReference>
<dbReference type="EMBL" id="CP047650">
    <property type="protein sequence ID" value="QHI99427.1"/>
    <property type="molecule type" value="Genomic_DNA"/>
</dbReference>
<dbReference type="InterPro" id="IPR022272">
    <property type="entry name" value="Lipocalin_CS"/>
</dbReference>
<feature type="region of interest" description="Disordered" evidence="1">
    <location>
        <begin position="197"/>
        <end position="234"/>
    </location>
</feature>
<dbReference type="GO" id="GO:0006950">
    <property type="term" value="P:response to stress"/>
    <property type="evidence" value="ECO:0007669"/>
    <property type="project" value="UniProtKB-ARBA"/>
</dbReference>
<reference evidence="3 4" key="1">
    <citation type="submission" date="2020-01" db="EMBL/GenBank/DDBJ databases">
        <title>Genome sequencing of strain KACC 21265.</title>
        <authorList>
            <person name="Heo J."/>
            <person name="Kim S.-J."/>
            <person name="Kim J.-S."/>
            <person name="Hong S.-B."/>
            <person name="Kwon S.-W."/>
        </authorList>
    </citation>
    <scope>NUCLEOTIDE SEQUENCE [LARGE SCALE GENOMIC DNA]</scope>
    <source>
        <strain evidence="3 4">KACC 21265</strain>
    </source>
</reference>
<dbReference type="PROSITE" id="PS00213">
    <property type="entry name" value="LIPOCALIN"/>
    <property type="match status" value="1"/>
</dbReference>
<feature type="compositionally biased region" description="Pro residues" evidence="1">
    <location>
        <begin position="201"/>
        <end position="222"/>
    </location>
</feature>
<feature type="compositionally biased region" description="Polar residues" evidence="1">
    <location>
        <begin position="225"/>
        <end position="234"/>
    </location>
</feature>
<dbReference type="KEGG" id="xyk:GT347_16445"/>
<evidence type="ECO:0000256" key="1">
    <source>
        <dbReference type="SAM" id="MobiDB-lite"/>
    </source>
</evidence>
<protein>
    <submittedName>
        <fullName evidence="3">Lipocalin</fullName>
    </submittedName>
</protein>
<gene>
    <name evidence="3" type="ORF">GT347_16445</name>
</gene>
<dbReference type="Proteomes" id="UP000464787">
    <property type="component" value="Chromosome"/>
</dbReference>
<dbReference type="PRINTS" id="PR01171">
    <property type="entry name" value="BCTLIPOCALIN"/>
</dbReference>
<organism evidence="3 4">
    <name type="scientific">Xylophilus rhododendri</name>
    <dbReference type="NCBI Taxonomy" id="2697032"/>
    <lineage>
        <taxon>Bacteria</taxon>
        <taxon>Pseudomonadati</taxon>
        <taxon>Pseudomonadota</taxon>
        <taxon>Betaproteobacteria</taxon>
        <taxon>Burkholderiales</taxon>
        <taxon>Xylophilus</taxon>
    </lineage>
</organism>
<keyword evidence="4" id="KW-1185">Reference proteome</keyword>
<dbReference type="RefSeq" id="WP_160553240.1">
    <property type="nucleotide sequence ID" value="NZ_CP047650.1"/>
</dbReference>
<name>A0A857J6U3_9BURK</name>
<sequence>MAFGVGSSTVGRFPGRIARVLAGALWAACLGALAQSPSPGVPIAAVAHVDWQRYGGKWYELARLPNAFQRKCIGDVTARYLAKEQGRIEVVNQCRRDDASEDVALGEARLVDGDVGKLKVRFAPRWLAWMPLVWGDYWVLEVDEGYRTALVGTPDREYLWLLSRQPQRPPAEVDAWVQRAAALGFDTSRLIRTVQTAENTPPEPAPAPLPAAIPLSPVPVPAANPDSTPATSSP</sequence>
<dbReference type="PANTHER" id="PTHR10612">
    <property type="entry name" value="APOLIPOPROTEIN D"/>
    <property type="match status" value="1"/>
</dbReference>
<evidence type="ECO:0000313" key="4">
    <source>
        <dbReference type="Proteomes" id="UP000464787"/>
    </source>
</evidence>
<proteinExistence type="predicted"/>
<dbReference type="Pfam" id="PF08212">
    <property type="entry name" value="Lipocalin_2"/>
    <property type="match status" value="1"/>
</dbReference>
<dbReference type="AlphaFoldDB" id="A0A857J6U3"/>
<dbReference type="InterPro" id="IPR012674">
    <property type="entry name" value="Calycin"/>
</dbReference>
<dbReference type="Gene3D" id="2.40.128.20">
    <property type="match status" value="1"/>
</dbReference>